<dbReference type="InterPro" id="IPR000477">
    <property type="entry name" value="RT_dom"/>
</dbReference>
<feature type="region of interest" description="Disordered" evidence="1">
    <location>
        <begin position="529"/>
        <end position="574"/>
    </location>
</feature>
<keyword evidence="4" id="KW-1185">Reference proteome</keyword>
<proteinExistence type="predicted"/>
<accession>A0AAV6UPA2</accession>
<dbReference type="GO" id="GO:0071897">
    <property type="term" value="P:DNA biosynthetic process"/>
    <property type="evidence" value="ECO:0007669"/>
    <property type="project" value="UniProtKB-ARBA"/>
</dbReference>
<evidence type="ECO:0000259" key="2">
    <source>
        <dbReference type="Pfam" id="PF00078"/>
    </source>
</evidence>
<dbReference type="Proteomes" id="UP000827092">
    <property type="component" value="Unassembled WGS sequence"/>
</dbReference>
<organism evidence="3 4">
    <name type="scientific">Oedothorax gibbosus</name>
    <dbReference type="NCBI Taxonomy" id="931172"/>
    <lineage>
        <taxon>Eukaryota</taxon>
        <taxon>Metazoa</taxon>
        <taxon>Ecdysozoa</taxon>
        <taxon>Arthropoda</taxon>
        <taxon>Chelicerata</taxon>
        <taxon>Arachnida</taxon>
        <taxon>Araneae</taxon>
        <taxon>Araneomorphae</taxon>
        <taxon>Entelegynae</taxon>
        <taxon>Araneoidea</taxon>
        <taxon>Linyphiidae</taxon>
        <taxon>Erigoninae</taxon>
        <taxon>Oedothorax</taxon>
    </lineage>
</organism>
<feature type="compositionally biased region" description="Polar residues" evidence="1">
    <location>
        <begin position="552"/>
        <end position="563"/>
    </location>
</feature>
<evidence type="ECO:0000256" key="1">
    <source>
        <dbReference type="SAM" id="MobiDB-lite"/>
    </source>
</evidence>
<gene>
    <name evidence="3" type="ORF">JTE90_007435</name>
</gene>
<dbReference type="EMBL" id="JAFNEN010000315">
    <property type="protein sequence ID" value="KAG8186049.1"/>
    <property type="molecule type" value="Genomic_DNA"/>
</dbReference>
<reference evidence="3 4" key="1">
    <citation type="journal article" date="2022" name="Nat. Ecol. Evol.">
        <title>A masculinizing supergene underlies an exaggerated male reproductive morph in a spider.</title>
        <authorList>
            <person name="Hendrickx F."/>
            <person name="De Corte Z."/>
            <person name="Sonet G."/>
            <person name="Van Belleghem S.M."/>
            <person name="Kostlbacher S."/>
            <person name="Vangestel C."/>
        </authorList>
    </citation>
    <scope>NUCLEOTIDE SEQUENCE [LARGE SCALE GENOMIC DNA]</scope>
    <source>
        <strain evidence="3">W744_W776</strain>
    </source>
</reference>
<sequence length="574" mass="64575">MALEEARLWDISPGATNCFIASSLRRAARYKGLVTSQLATLSKNRHLSTSLEASDSEGINHTTTLMTSPERTPMDNSLLYNTIVYHWASDCIEELDHCPVGTWEYLLDSALAYTDLDPDEALTLSERFILLAIPTETPKISKPWKRCRKPKPIHISKCKFRREKHAIVQRLYAKNRSASYESFFKEDSFSEKLTSEQMFASCENLLKDSHEAESPGDSRPISIASVILRHFHKILAKRLSQLLESVLDKGQFGFWPKNGIAEAINILDSAFEICQGQIQPLTLALIDLKKAFDSISHASIYYSLEALRILSNFVNNIKDLYSTASTKLHFGGNIYRPIIPSKGVSGRKIDHQCSQGCTQPETLNHILQNCYASHKPRIARHDKLVEYLKRGAEQHKFLVQSEPSFATKAGILKPNLVLIKGDNYHLRCPSGERPVPLETANSNKIAKYSPLIEHLNSDSDHTKVIGVTLNWRDAFCKTSAEDLLGNNIIRKRDIKILAVRALEGGTTCHSIHQKRTTCARRRGGLKRYQVWEEKPPTRGNASRNSSKKTESSDPPSMCPTTQGGFIKPKVSLKY</sequence>
<dbReference type="InterPro" id="IPR043502">
    <property type="entry name" value="DNA/RNA_pol_sf"/>
</dbReference>
<dbReference type="PANTHER" id="PTHR19446">
    <property type="entry name" value="REVERSE TRANSCRIPTASES"/>
    <property type="match status" value="1"/>
</dbReference>
<comment type="caution">
    <text evidence="3">The sequence shown here is derived from an EMBL/GenBank/DDBJ whole genome shotgun (WGS) entry which is preliminary data.</text>
</comment>
<name>A0AAV6UPA2_9ARAC</name>
<evidence type="ECO:0000313" key="4">
    <source>
        <dbReference type="Proteomes" id="UP000827092"/>
    </source>
</evidence>
<dbReference type="SUPFAM" id="SSF56672">
    <property type="entry name" value="DNA/RNA polymerases"/>
    <property type="match status" value="1"/>
</dbReference>
<dbReference type="Pfam" id="PF00078">
    <property type="entry name" value="RVT_1"/>
    <property type="match status" value="1"/>
</dbReference>
<evidence type="ECO:0000313" key="3">
    <source>
        <dbReference type="EMBL" id="KAG8186049.1"/>
    </source>
</evidence>
<protein>
    <recommendedName>
        <fullName evidence="2">Reverse transcriptase domain-containing protein</fullName>
    </recommendedName>
</protein>
<feature type="domain" description="Reverse transcriptase" evidence="2">
    <location>
        <begin position="215"/>
        <end position="358"/>
    </location>
</feature>
<dbReference type="AlphaFoldDB" id="A0AAV6UPA2"/>